<dbReference type="Proteomes" id="UP000732619">
    <property type="component" value="Unassembled WGS sequence"/>
</dbReference>
<reference evidence="1" key="1">
    <citation type="submission" date="2019-04" db="EMBL/GenBank/DDBJ databases">
        <title>Evolution of Biomass-Degrading Anaerobic Consortia Revealed by Metagenomics.</title>
        <authorList>
            <person name="Peng X."/>
        </authorList>
    </citation>
    <scope>NUCLEOTIDE SEQUENCE</scope>
    <source>
        <strain evidence="1">SIG14</strain>
    </source>
</reference>
<comment type="caution">
    <text evidence="1">The sequence shown here is derived from an EMBL/GenBank/DDBJ whole genome shotgun (WGS) entry which is preliminary data.</text>
</comment>
<dbReference type="EMBL" id="SUTG01000005">
    <property type="protein sequence ID" value="MBE6511905.1"/>
    <property type="molecule type" value="Genomic_DNA"/>
</dbReference>
<gene>
    <name evidence="1" type="ORF">E7Z75_01965</name>
</gene>
<evidence type="ECO:0000313" key="1">
    <source>
        <dbReference type="EMBL" id="MBE6511905.1"/>
    </source>
</evidence>
<evidence type="ECO:0000313" key="2">
    <source>
        <dbReference type="Proteomes" id="UP000732619"/>
    </source>
</evidence>
<name>A0A8T3VVC3_METOL</name>
<sequence length="372" mass="42948">MDKIEKTVRTRDFIISTDGLLFASTNYIHPKDRIICFLRYIPDENGDREKDGIRYSKVGSEEAYAYLRENHPDYLYFCDVTNVEMMGVPIDKVERIIKPEERLKGLRATYYDEINTKVANGEELDYKEELLSKLFDLSDFFHYVAGISYDDLGISGSILPGLQKAGTSDLDFVVYGLENHRNAIKAYKDNKDKPVFIDKLDKTITLNRINDDFWDFVYDKRIKDDSLTKEEFAWYEERKSNRGLIRETLFDILATRNYEEIEGTWGDTVYEPEGFAKVNCTIKSALGAFDNPAVYTIEDVEIIEGPDIEITELASLTHTYAGEVIDGEEVVARGKIEKVLKNGEFEKYRILVGTTRESLNEYIKLRESPVHN</sequence>
<dbReference type="AlphaFoldDB" id="A0A8T3VVC3"/>
<protein>
    <submittedName>
        <fullName evidence="1">DNA polymerase subunit beta</fullName>
    </submittedName>
</protein>
<accession>A0A8T3VVC3</accession>
<organism evidence="1 2">
    <name type="scientific">Methanobrevibacter olleyae</name>
    <dbReference type="NCBI Taxonomy" id="294671"/>
    <lineage>
        <taxon>Archaea</taxon>
        <taxon>Methanobacteriati</taxon>
        <taxon>Methanobacteriota</taxon>
        <taxon>Methanomada group</taxon>
        <taxon>Methanobacteria</taxon>
        <taxon>Methanobacteriales</taxon>
        <taxon>Methanobacteriaceae</taxon>
        <taxon>Methanobrevibacter</taxon>
    </lineage>
</organism>
<proteinExistence type="predicted"/>